<dbReference type="RefSeq" id="WP_146452577.1">
    <property type="nucleotide sequence ID" value="NZ_SJPS01000007.1"/>
</dbReference>
<protein>
    <submittedName>
        <fullName evidence="1">Uncharacterized protein</fullName>
    </submittedName>
</protein>
<dbReference type="EMBL" id="SJPS01000007">
    <property type="protein sequence ID" value="TWU22843.1"/>
    <property type="molecule type" value="Genomic_DNA"/>
</dbReference>
<name>A0A5C6CDB4_9BACT</name>
<keyword evidence="2" id="KW-1185">Reference proteome</keyword>
<sequence>MSVQDHKKKIVIAGVLGTLVAAFLVLPSKYEKVSKQTYDLSSALYSSCNRHDGSRLAQVQKEIEAGLEKNEISTQEAQWLGEILHLAQKGNWTKARAKARQLMEDQVQYP</sequence>
<evidence type="ECO:0000313" key="1">
    <source>
        <dbReference type="EMBL" id="TWU22843.1"/>
    </source>
</evidence>
<dbReference type="Proteomes" id="UP000318437">
    <property type="component" value="Unassembled WGS sequence"/>
</dbReference>
<proteinExistence type="predicted"/>
<dbReference type="OrthoDB" id="288412at2"/>
<dbReference type="AlphaFoldDB" id="A0A5C6CDB4"/>
<organism evidence="1 2">
    <name type="scientific">Bythopirellula polymerisocia</name>
    <dbReference type="NCBI Taxonomy" id="2528003"/>
    <lineage>
        <taxon>Bacteria</taxon>
        <taxon>Pseudomonadati</taxon>
        <taxon>Planctomycetota</taxon>
        <taxon>Planctomycetia</taxon>
        <taxon>Pirellulales</taxon>
        <taxon>Lacipirellulaceae</taxon>
        <taxon>Bythopirellula</taxon>
    </lineage>
</organism>
<gene>
    <name evidence="1" type="ORF">Pla144_43040</name>
</gene>
<reference evidence="1 2" key="1">
    <citation type="submission" date="2019-02" db="EMBL/GenBank/DDBJ databases">
        <title>Deep-cultivation of Planctomycetes and their phenomic and genomic characterization uncovers novel biology.</title>
        <authorList>
            <person name="Wiegand S."/>
            <person name="Jogler M."/>
            <person name="Boedeker C."/>
            <person name="Pinto D."/>
            <person name="Vollmers J."/>
            <person name="Rivas-Marin E."/>
            <person name="Kohn T."/>
            <person name="Peeters S.H."/>
            <person name="Heuer A."/>
            <person name="Rast P."/>
            <person name="Oberbeckmann S."/>
            <person name="Bunk B."/>
            <person name="Jeske O."/>
            <person name="Meyerdierks A."/>
            <person name="Storesund J.E."/>
            <person name="Kallscheuer N."/>
            <person name="Luecker S."/>
            <person name="Lage O.M."/>
            <person name="Pohl T."/>
            <person name="Merkel B.J."/>
            <person name="Hornburger P."/>
            <person name="Mueller R.-W."/>
            <person name="Bruemmer F."/>
            <person name="Labrenz M."/>
            <person name="Spormann A.M."/>
            <person name="Op Den Camp H."/>
            <person name="Overmann J."/>
            <person name="Amann R."/>
            <person name="Jetten M.S.M."/>
            <person name="Mascher T."/>
            <person name="Medema M.H."/>
            <person name="Devos D.P."/>
            <person name="Kaster A.-K."/>
            <person name="Ovreas L."/>
            <person name="Rohde M."/>
            <person name="Galperin M.Y."/>
            <person name="Jogler C."/>
        </authorList>
    </citation>
    <scope>NUCLEOTIDE SEQUENCE [LARGE SCALE GENOMIC DNA]</scope>
    <source>
        <strain evidence="1 2">Pla144</strain>
    </source>
</reference>
<evidence type="ECO:0000313" key="2">
    <source>
        <dbReference type="Proteomes" id="UP000318437"/>
    </source>
</evidence>
<accession>A0A5C6CDB4</accession>
<comment type="caution">
    <text evidence="1">The sequence shown here is derived from an EMBL/GenBank/DDBJ whole genome shotgun (WGS) entry which is preliminary data.</text>
</comment>